<reference evidence="3" key="1">
    <citation type="journal article" date="2011" name="Nature">
        <title>Genome sequence and analysis of the tuber crop potato.</title>
        <authorList>
            <consortium name="The Potato Genome Sequencing Consortium"/>
        </authorList>
    </citation>
    <scope>NUCLEOTIDE SEQUENCE [LARGE SCALE GENOMIC DNA]</scope>
    <source>
        <strain evidence="3">cv. DM1-3 516 R44</strain>
    </source>
</reference>
<proteinExistence type="predicted"/>
<evidence type="ECO:0000313" key="3">
    <source>
        <dbReference type="Proteomes" id="UP000011115"/>
    </source>
</evidence>
<name>M1DU50_SOLTU</name>
<organism evidence="2 3">
    <name type="scientific">Solanum tuberosum</name>
    <name type="common">Potato</name>
    <dbReference type="NCBI Taxonomy" id="4113"/>
    <lineage>
        <taxon>Eukaryota</taxon>
        <taxon>Viridiplantae</taxon>
        <taxon>Streptophyta</taxon>
        <taxon>Embryophyta</taxon>
        <taxon>Tracheophyta</taxon>
        <taxon>Spermatophyta</taxon>
        <taxon>Magnoliopsida</taxon>
        <taxon>eudicotyledons</taxon>
        <taxon>Gunneridae</taxon>
        <taxon>Pentapetalae</taxon>
        <taxon>asterids</taxon>
        <taxon>lamiids</taxon>
        <taxon>Solanales</taxon>
        <taxon>Solanaceae</taxon>
        <taxon>Solanoideae</taxon>
        <taxon>Solaneae</taxon>
        <taxon>Solanum</taxon>
    </lineage>
</organism>
<dbReference type="Gramene" id="PGSC0003DMT400094433">
    <property type="protein sequence ID" value="PGSC0003DMT400094433"/>
    <property type="gene ID" value="PGSC0003DMG400044004"/>
</dbReference>
<dbReference type="EnsemblPlants" id="PGSC0003DMT400094433">
    <property type="protein sequence ID" value="PGSC0003DMT400094433"/>
    <property type="gene ID" value="PGSC0003DMG400044004"/>
</dbReference>
<dbReference type="InParanoid" id="M1DU50"/>
<keyword evidence="3" id="KW-1185">Reference proteome</keyword>
<accession>M1DU50</accession>
<evidence type="ECO:0000256" key="1">
    <source>
        <dbReference type="SAM" id="MobiDB-lite"/>
    </source>
</evidence>
<protein>
    <submittedName>
        <fullName evidence="2">Uncharacterized protein</fullName>
    </submittedName>
</protein>
<reference evidence="2" key="2">
    <citation type="submission" date="2015-06" db="UniProtKB">
        <authorList>
            <consortium name="EnsemblPlants"/>
        </authorList>
    </citation>
    <scope>IDENTIFICATION</scope>
    <source>
        <strain evidence="2">DM1-3 516 R44</strain>
    </source>
</reference>
<dbReference type="PaxDb" id="4113-PGSC0003DMT400094433"/>
<dbReference type="Proteomes" id="UP000011115">
    <property type="component" value="Unassembled WGS sequence"/>
</dbReference>
<evidence type="ECO:0000313" key="2">
    <source>
        <dbReference type="EnsemblPlants" id="PGSC0003DMT400094433"/>
    </source>
</evidence>
<dbReference type="HOGENOM" id="CLU_2214675_0_0_1"/>
<feature type="region of interest" description="Disordered" evidence="1">
    <location>
        <begin position="47"/>
        <end position="70"/>
    </location>
</feature>
<sequence length="107" mass="11508">MDELKSIDISMLWGSVDIPKDPSAQMPIVLAASKIPPATMTIDATTVDEDSGSQPTEEVDAHSRVGVERGTNAQVEATLETQISPQAYPNKVLIMINIDDLNTALDE</sequence>
<dbReference type="AlphaFoldDB" id="M1DU50"/>